<gene>
    <name evidence="2" type="ORF">DD559_02805</name>
</gene>
<proteinExistence type="predicted"/>
<accession>A0A2U0SAJ6</accession>
<comment type="caution">
    <text evidence="2">The sequence shown here is derived from an EMBL/GenBank/DDBJ whole genome shotgun (WGS) entry which is preliminary data.</text>
</comment>
<evidence type="ECO:0000313" key="2">
    <source>
        <dbReference type="EMBL" id="PVX28402.1"/>
    </source>
</evidence>
<dbReference type="Gene3D" id="3.40.250.10">
    <property type="entry name" value="Rhodanese-like domain"/>
    <property type="match status" value="1"/>
</dbReference>
<dbReference type="Pfam" id="PF00581">
    <property type="entry name" value="Rhodanese"/>
    <property type="match status" value="1"/>
</dbReference>
<dbReference type="SMART" id="SM00450">
    <property type="entry name" value="RHOD"/>
    <property type="match status" value="1"/>
</dbReference>
<dbReference type="GO" id="GO:0004792">
    <property type="term" value="F:thiosulfate-cyanide sulfurtransferase activity"/>
    <property type="evidence" value="ECO:0007669"/>
    <property type="project" value="InterPro"/>
</dbReference>
<keyword evidence="3" id="KW-1185">Reference proteome</keyword>
<evidence type="ECO:0000259" key="1">
    <source>
        <dbReference type="PROSITE" id="PS50206"/>
    </source>
</evidence>
<reference evidence="2 3" key="1">
    <citation type="submission" date="2018-05" db="EMBL/GenBank/DDBJ databases">
        <title>Description of Sphingomonas pokkalii sp nov, isolated from the rhizosphere of saline tolerant pokkali rice and its draft genome analysis.</title>
        <authorList>
            <person name="Menon R."/>
            <person name="Kumari S."/>
            <person name="Rameshkumar N."/>
        </authorList>
    </citation>
    <scope>NUCLEOTIDE SEQUENCE [LARGE SCALE GENOMIC DNA]</scope>
    <source>
        <strain evidence="2 3">L3B27</strain>
    </source>
</reference>
<dbReference type="InterPro" id="IPR001763">
    <property type="entry name" value="Rhodanese-like_dom"/>
</dbReference>
<dbReference type="InterPro" id="IPR036873">
    <property type="entry name" value="Rhodanese-like_dom_sf"/>
</dbReference>
<name>A0A2U0SAJ6_9SPHN</name>
<dbReference type="PROSITE" id="PS00380">
    <property type="entry name" value="RHODANESE_1"/>
    <property type="match status" value="1"/>
</dbReference>
<dbReference type="CDD" id="cd00158">
    <property type="entry name" value="RHOD"/>
    <property type="match status" value="1"/>
</dbReference>
<sequence length="137" mass="15419">MLTLHNVLRLASEYFRPRARPVEELSIEEARLRLEQQGALVFDCNLAEDYARRHLPGARHVGIDPPSRAQLPADRGAVLIFYCSARFCLSSHMAAREAVRLGYHRVCVMPDGIRSWAAAGFPLWRVEEAETADMAVS</sequence>
<protein>
    <recommendedName>
        <fullName evidence="1">Rhodanese domain-containing protein</fullName>
    </recommendedName>
</protein>
<dbReference type="InterPro" id="IPR001307">
    <property type="entry name" value="Thiosulphate_STrfase_CS"/>
</dbReference>
<dbReference type="OrthoDB" id="9802991at2"/>
<dbReference type="PROSITE" id="PS50206">
    <property type="entry name" value="RHODANESE_3"/>
    <property type="match status" value="1"/>
</dbReference>
<dbReference type="EMBL" id="QENQ01000001">
    <property type="protein sequence ID" value="PVX28402.1"/>
    <property type="molecule type" value="Genomic_DNA"/>
</dbReference>
<evidence type="ECO:0000313" key="3">
    <source>
        <dbReference type="Proteomes" id="UP000245890"/>
    </source>
</evidence>
<dbReference type="SUPFAM" id="SSF52821">
    <property type="entry name" value="Rhodanese/Cell cycle control phosphatase"/>
    <property type="match status" value="1"/>
</dbReference>
<dbReference type="AlphaFoldDB" id="A0A2U0SAJ6"/>
<organism evidence="2 3">
    <name type="scientific">Sphingomonas pokkalii</name>
    <dbReference type="NCBI Taxonomy" id="2175090"/>
    <lineage>
        <taxon>Bacteria</taxon>
        <taxon>Pseudomonadati</taxon>
        <taxon>Pseudomonadota</taxon>
        <taxon>Alphaproteobacteria</taxon>
        <taxon>Sphingomonadales</taxon>
        <taxon>Sphingomonadaceae</taxon>
        <taxon>Sphingomonas</taxon>
    </lineage>
</organism>
<feature type="domain" description="Rhodanese" evidence="1">
    <location>
        <begin position="35"/>
        <end position="125"/>
    </location>
</feature>
<dbReference type="Proteomes" id="UP000245890">
    <property type="component" value="Unassembled WGS sequence"/>
</dbReference>